<feature type="signal peptide" evidence="9">
    <location>
        <begin position="1"/>
        <end position="18"/>
    </location>
</feature>
<dbReference type="AlphaFoldDB" id="A0A4Z2CZ48"/>
<keyword evidence="5 9" id="KW-0732">Signal</keyword>
<comment type="caution">
    <text evidence="10">The sequence shown here is derived from an EMBL/GenBank/DDBJ whole genome shotgun (WGS) entry which is preliminary data.</text>
</comment>
<evidence type="ECO:0000256" key="7">
    <source>
        <dbReference type="ARBA" id="ARBA00022989"/>
    </source>
</evidence>
<accession>A0A4Z2CZ48</accession>
<name>A0A4Z2CZ48_SCHJA</name>
<evidence type="ECO:0000256" key="8">
    <source>
        <dbReference type="ARBA" id="ARBA00023136"/>
    </source>
</evidence>
<keyword evidence="6" id="KW-0256">Endoplasmic reticulum</keyword>
<evidence type="ECO:0000313" key="11">
    <source>
        <dbReference type="Proteomes" id="UP000311919"/>
    </source>
</evidence>
<dbReference type="GO" id="GO:0005789">
    <property type="term" value="C:endoplasmic reticulum membrane"/>
    <property type="evidence" value="ECO:0007669"/>
    <property type="project" value="UniProtKB-SubCell"/>
</dbReference>
<protein>
    <recommendedName>
        <fullName evidence="3">ER membrane protein complex subunit 10</fullName>
    </recommendedName>
</protein>
<evidence type="ECO:0000256" key="4">
    <source>
        <dbReference type="ARBA" id="ARBA00022692"/>
    </source>
</evidence>
<keyword evidence="11" id="KW-1185">Reference proteome</keyword>
<dbReference type="EMBL" id="SKCS01000394">
    <property type="protein sequence ID" value="TNN09545.1"/>
    <property type="molecule type" value="Genomic_DNA"/>
</dbReference>
<evidence type="ECO:0000256" key="3">
    <source>
        <dbReference type="ARBA" id="ARBA00020105"/>
    </source>
</evidence>
<dbReference type="Pfam" id="PF21203">
    <property type="entry name" value="ECM10"/>
    <property type="match status" value="1"/>
</dbReference>
<comment type="similarity">
    <text evidence="2">Belongs to the EMC10 family.</text>
</comment>
<evidence type="ECO:0000256" key="1">
    <source>
        <dbReference type="ARBA" id="ARBA00004115"/>
    </source>
</evidence>
<gene>
    <name evidence="10" type="ORF">EWB00_006255</name>
</gene>
<dbReference type="STRING" id="6182.A0A4Z2CZ48"/>
<comment type="subcellular location">
    <subcellularLocation>
        <location evidence="1">Endoplasmic reticulum membrane</location>
        <topology evidence="1">Single-pass type I membrane protein</topology>
    </subcellularLocation>
</comment>
<dbReference type="PANTHER" id="PTHR21397:SF4">
    <property type="entry name" value="ER MEMBRANE PROTEIN COMPLEX SUBUNIT 10"/>
    <property type="match status" value="1"/>
</dbReference>
<evidence type="ECO:0000256" key="6">
    <source>
        <dbReference type="ARBA" id="ARBA00022824"/>
    </source>
</evidence>
<organism evidence="10 11">
    <name type="scientific">Schistosoma japonicum</name>
    <name type="common">Blood fluke</name>
    <dbReference type="NCBI Taxonomy" id="6182"/>
    <lineage>
        <taxon>Eukaryota</taxon>
        <taxon>Metazoa</taxon>
        <taxon>Spiralia</taxon>
        <taxon>Lophotrochozoa</taxon>
        <taxon>Platyhelminthes</taxon>
        <taxon>Trematoda</taxon>
        <taxon>Digenea</taxon>
        <taxon>Strigeidida</taxon>
        <taxon>Schistosomatoidea</taxon>
        <taxon>Schistosomatidae</taxon>
        <taxon>Schistosoma</taxon>
    </lineage>
</organism>
<evidence type="ECO:0000256" key="2">
    <source>
        <dbReference type="ARBA" id="ARBA00007695"/>
    </source>
</evidence>
<dbReference type="PANTHER" id="PTHR21397">
    <property type="entry name" value="CHROMATIN COMPLEXES SUBUNIT BAP18-RELATED"/>
    <property type="match status" value="1"/>
</dbReference>
<keyword evidence="7" id="KW-1133">Transmembrane helix</keyword>
<proteinExistence type="inferred from homology"/>
<evidence type="ECO:0000256" key="9">
    <source>
        <dbReference type="SAM" id="SignalP"/>
    </source>
</evidence>
<dbReference type="Proteomes" id="UP000311919">
    <property type="component" value="Unassembled WGS sequence"/>
</dbReference>
<keyword evidence="8" id="KW-0472">Membrane</keyword>
<evidence type="ECO:0000313" key="10">
    <source>
        <dbReference type="EMBL" id="TNN09545.1"/>
    </source>
</evidence>
<dbReference type="CDD" id="cd22209">
    <property type="entry name" value="EMC10"/>
    <property type="match status" value="1"/>
</dbReference>
<feature type="chain" id="PRO_5021214984" description="ER membrane protein complex subunit 10" evidence="9">
    <location>
        <begin position="19"/>
        <end position="230"/>
    </location>
</feature>
<evidence type="ECO:0000256" key="5">
    <source>
        <dbReference type="ARBA" id="ARBA00022729"/>
    </source>
</evidence>
<keyword evidence="4" id="KW-0812">Transmembrane</keyword>
<reference evidence="10 11" key="1">
    <citation type="submission" date="2019-03" db="EMBL/GenBank/DDBJ databases">
        <title>An improved genome assembly of the fluke Schistosoma japonicum.</title>
        <authorList>
            <person name="Hu W."/>
            <person name="Luo F."/>
            <person name="Yin M."/>
            <person name="Mo X."/>
            <person name="Sun C."/>
            <person name="Wu Q."/>
            <person name="Zhu B."/>
            <person name="Xiang M."/>
            <person name="Wang J."/>
            <person name="Wang Y."/>
            <person name="Zhang T."/>
            <person name="Xu B."/>
            <person name="Zheng H."/>
            <person name="Feng Z."/>
        </authorList>
    </citation>
    <scope>NUCLEOTIDE SEQUENCE [LARGE SCALE GENOMIC DNA]</scope>
    <source>
        <strain evidence="10">HuSjv2</strain>
        <tissue evidence="10">Worms</tissue>
    </source>
</reference>
<dbReference type="OrthoDB" id="1894652at2759"/>
<sequence length="230" mass="25912">MFMVFHVLVSLVLSSISALDVSDYKPEHSFKDGVFTKMDGIVLKISSGELNLVSSSHVFTDNEKQSLLESAKASNMYSVRIPVRNDEYIEASIQSCQIIASRMRVKFTVSVNDLGDPIAIHMSTPKYNCPYDISTNYLNLPDLSITLELQKPKLGSSPETAKYLEKLEKQREEMARAEQSDNRSFFSKYVSTVVQRATKGFFLEVLKSSFSNILITCTMLSVSEVKNFRC</sequence>